<feature type="compositionally biased region" description="Pro residues" evidence="5">
    <location>
        <begin position="232"/>
        <end position="250"/>
    </location>
</feature>
<feature type="compositionally biased region" description="Basic and acidic residues" evidence="5">
    <location>
        <begin position="20"/>
        <end position="32"/>
    </location>
</feature>
<reference evidence="7" key="1">
    <citation type="journal article" date="2015" name="Nat. Genet.">
        <title>The genome and transcriptome of the zoonotic hookworm Ancylostoma ceylanicum identify infection-specific gene families.</title>
        <authorList>
            <person name="Schwarz E.M."/>
            <person name="Hu Y."/>
            <person name="Antoshechkin I."/>
            <person name="Miller M.M."/>
            <person name="Sternberg P.W."/>
            <person name="Aroian R.V."/>
        </authorList>
    </citation>
    <scope>NUCLEOTIDE SEQUENCE</scope>
    <source>
        <strain evidence="7">HY135</strain>
    </source>
</reference>
<evidence type="ECO:0000256" key="5">
    <source>
        <dbReference type="SAM" id="MobiDB-lite"/>
    </source>
</evidence>
<organism evidence="6 7">
    <name type="scientific">Ancylostoma ceylanicum</name>
    <dbReference type="NCBI Taxonomy" id="53326"/>
    <lineage>
        <taxon>Eukaryota</taxon>
        <taxon>Metazoa</taxon>
        <taxon>Ecdysozoa</taxon>
        <taxon>Nematoda</taxon>
        <taxon>Chromadorea</taxon>
        <taxon>Rhabditida</taxon>
        <taxon>Rhabditina</taxon>
        <taxon>Rhabditomorpha</taxon>
        <taxon>Strongyloidea</taxon>
        <taxon>Ancylostomatidae</taxon>
        <taxon>Ancylostomatinae</taxon>
        <taxon>Ancylostoma</taxon>
    </lineage>
</organism>
<feature type="region of interest" description="Disordered" evidence="5">
    <location>
        <begin position="1"/>
        <end position="38"/>
    </location>
</feature>
<evidence type="ECO:0000313" key="6">
    <source>
        <dbReference type="EMBL" id="EYC42576.1"/>
    </source>
</evidence>
<gene>
    <name evidence="6" type="primary">Acey_s0526.g2944</name>
    <name evidence="6" type="ORF">Y032_0526g2944</name>
</gene>
<keyword evidence="2" id="KW-0235">DNA replication</keyword>
<keyword evidence="1" id="KW-0963">Cytoplasm</keyword>
<keyword evidence="4" id="KW-0862">Zinc</keyword>
<sequence>MDTPLRSSSVPASRTKRRHVDVPSPEKQDELTKLMGQSSAHEVPPYVKIILEALMDTREQMETIKKWCVKVSEENSKLKVENSNLRKIIEEKESQLKSQSHPFSSQSSVDPFFVQHELERQRSIVISGIPESNSSAPIERSYYDLQCVNSILNHLDVECIPCSVYRMGRYNATRGRLVKVVLPTTKFQQLAVKRASRLRSFSHKGVYLRPSLTKEERDRMRDARLAKRNSNQPPPAVASPTHPPLNPSLL</sequence>
<dbReference type="OrthoDB" id="5872625at2759"/>
<protein>
    <submittedName>
        <fullName evidence="6">Uncharacterized protein</fullName>
    </submittedName>
</protein>
<dbReference type="EMBL" id="JARK01000126">
    <property type="protein sequence ID" value="EYC42576.1"/>
    <property type="molecule type" value="Genomic_DNA"/>
</dbReference>
<keyword evidence="7" id="KW-1185">Reference proteome</keyword>
<dbReference type="Proteomes" id="UP000024635">
    <property type="component" value="Unassembled WGS sequence"/>
</dbReference>
<dbReference type="GO" id="GO:0046872">
    <property type="term" value="F:metal ion binding"/>
    <property type="evidence" value="ECO:0007669"/>
    <property type="project" value="UniProtKB-KW"/>
</dbReference>
<name>A0A016WSM1_9BILA</name>
<dbReference type="Pfam" id="PF06156">
    <property type="entry name" value="YabA"/>
    <property type="match status" value="1"/>
</dbReference>
<feature type="region of interest" description="Disordered" evidence="5">
    <location>
        <begin position="214"/>
        <end position="250"/>
    </location>
</feature>
<keyword evidence="3" id="KW-0479">Metal-binding</keyword>
<dbReference type="GO" id="GO:0006260">
    <property type="term" value="P:DNA replication"/>
    <property type="evidence" value="ECO:0007669"/>
    <property type="project" value="UniProtKB-KW"/>
</dbReference>
<evidence type="ECO:0000256" key="2">
    <source>
        <dbReference type="ARBA" id="ARBA00022705"/>
    </source>
</evidence>
<evidence type="ECO:0000256" key="1">
    <source>
        <dbReference type="ARBA" id="ARBA00022490"/>
    </source>
</evidence>
<dbReference type="AlphaFoldDB" id="A0A016WSM1"/>
<dbReference type="STRING" id="53326.A0A016WSM1"/>
<proteinExistence type="predicted"/>
<comment type="caution">
    <text evidence="6">The sequence shown here is derived from an EMBL/GenBank/DDBJ whole genome shotgun (WGS) entry which is preliminary data.</text>
</comment>
<accession>A0A016WSM1</accession>
<evidence type="ECO:0000256" key="3">
    <source>
        <dbReference type="ARBA" id="ARBA00022723"/>
    </source>
</evidence>
<feature type="compositionally biased region" description="Polar residues" evidence="5">
    <location>
        <begin position="1"/>
        <end position="12"/>
    </location>
</feature>
<dbReference type="InterPro" id="IPR010377">
    <property type="entry name" value="YabA"/>
</dbReference>
<evidence type="ECO:0000313" key="7">
    <source>
        <dbReference type="Proteomes" id="UP000024635"/>
    </source>
</evidence>
<evidence type="ECO:0000256" key="4">
    <source>
        <dbReference type="ARBA" id="ARBA00022833"/>
    </source>
</evidence>
<feature type="compositionally biased region" description="Basic and acidic residues" evidence="5">
    <location>
        <begin position="214"/>
        <end position="225"/>
    </location>
</feature>